<evidence type="ECO:0000256" key="3">
    <source>
        <dbReference type="ARBA" id="ARBA00022670"/>
    </source>
</evidence>
<evidence type="ECO:0000256" key="1">
    <source>
        <dbReference type="ARBA" id="ARBA00006139"/>
    </source>
</evidence>
<feature type="transmembrane region" description="Helical" evidence="9">
    <location>
        <begin position="132"/>
        <end position="156"/>
    </location>
</feature>
<comment type="similarity">
    <text evidence="1 9 11">Belongs to the peptidase A8 family.</text>
</comment>
<accession>A0A285NMA2</accession>
<dbReference type="EC" id="3.4.23.36" evidence="9"/>
<evidence type="ECO:0000256" key="11">
    <source>
        <dbReference type="RuleBase" id="RU004181"/>
    </source>
</evidence>
<dbReference type="Proteomes" id="UP000219036">
    <property type="component" value="Unassembled WGS sequence"/>
</dbReference>
<dbReference type="PANTHER" id="PTHR33695:SF1">
    <property type="entry name" value="LIPOPROTEIN SIGNAL PEPTIDASE"/>
    <property type="match status" value="1"/>
</dbReference>
<keyword evidence="13" id="KW-1185">Reference proteome</keyword>
<feature type="active site" evidence="9">
    <location>
        <position position="122"/>
    </location>
</feature>
<evidence type="ECO:0000256" key="2">
    <source>
        <dbReference type="ARBA" id="ARBA00022475"/>
    </source>
</evidence>
<proteinExistence type="inferred from homology"/>
<evidence type="ECO:0000256" key="10">
    <source>
        <dbReference type="RuleBase" id="RU000594"/>
    </source>
</evidence>
<name>A0A285NMA2_9AQUI</name>
<feature type="transmembrane region" description="Helical" evidence="9">
    <location>
        <begin position="93"/>
        <end position="112"/>
    </location>
</feature>
<organism evidence="12 13">
    <name type="scientific">Persephonella hydrogeniphila</name>
    <dbReference type="NCBI Taxonomy" id="198703"/>
    <lineage>
        <taxon>Bacteria</taxon>
        <taxon>Pseudomonadati</taxon>
        <taxon>Aquificota</taxon>
        <taxon>Aquificia</taxon>
        <taxon>Aquificales</taxon>
        <taxon>Hydrogenothermaceae</taxon>
        <taxon>Persephonella</taxon>
    </lineage>
</organism>
<comment type="catalytic activity">
    <reaction evidence="9 10">
        <text>Release of signal peptides from bacterial membrane prolipoproteins. Hydrolyzes -Xaa-Yaa-Zaa-|-(S,diacylglyceryl)Cys-, in which Xaa is hydrophobic (preferably Leu), and Yaa (Ala or Ser) and Zaa (Gly or Ala) have small, neutral side chains.</text>
        <dbReference type="EC" id="3.4.23.36"/>
    </reaction>
</comment>
<feature type="transmembrane region" description="Helical" evidence="9">
    <location>
        <begin position="64"/>
        <end position="86"/>
    </location>
</feature>
<comment type="function">
    <text evidence="9 10">This protein specifically catalyzes the removal of signal peptides from prolipoproteins.</text>
</comment>
<evidence type="ECO:0000256" key="6">
    <source>
        <dbReference type="ARBA" id="ARBA00022801"/>
    </source>
</evidence>
<keyword evidence="4 9" id="KW-0812">Transmembrane</keyword>
<dbReference type="InterPro" id="IPR001872">
    <property type="entry name" value="Peptidase_A8"/>
</dbReference>
<feature type="active site" evidence="9">
    <location>
        <position position="140"/>
    </location>
</feature>
<dbReference type="GO" id="GO:0006508">
    <property type="term" value="P:proteolysis"/>
    <property type="evidence" value="ECO:0007669"/>
    <property type="project" value="UniProtKB-KW"/>
</dbReference>
<dbReference type="Pfam" id="PF01252">
    <property type="entry name" value="Peptidase_A8"/>
    <property type="match status" value="1"/>
</dbReference>
<dbReference type="AlphaFoldDB" id="A0A285NMA2"/>
<feature type="transmembrane region" description="Helical" evidence="9">
    <location>
        <begin position="6"/>
        <end position="26"/>
    </location>
</feature>
<dbReference type="EMBL" id="OBEI01000011">
    <property type="protein sequence ID" value="SNZ10599.1"/>
    <property type="molecule type" value="Genomic_DNA"/>
</dbReference>
<evidence type="ECO:0000313" key="13">
    <source>
        <dbReference type="Proteomes" id="UP000219036"/>
    </source>
</evidence>
<dbReference type="UniPathway" id="UPA00665"/>
<keyword evidence="6 9" id="KW-0378">Hydrolase</keyword>
<gene>
    <name evidence="9" type="primary">lspA</name>
    <name evidence="12" type="ORF">SAMN06265182_1899</name>
</gene>
<comment type="pathway">
    <text evidence="9">Protein modification; lipoprotein biosynthesis (signal peptide cleavage).</text>
</comment>
<dbReference type="GO" id="GO:0004190">
    <property type="term" value="F:aspartic-type endopeptidase activity"/>
    <property type="evidence" value="ECO:0007669"/>
    <property type="project" value="UniProtKB-UniRule"/>
</dbReference>
<keyword evidence="7 9" id="KW-1133">Transmembrane helix</keyword>
<dbReference type="NCBIfam" id="NF011360">
    <property type="entry name" value="PRK14779.1"/>
    <property type="match status" value="1"/>
</dbReference>
<protein>
    <recommendedName>
        <fullName evidence="9">Lipoprotein signal peptidase</fullName>
        <ecNumber evidence="9">3.4.23.36</ecNumber>
    </recommendedName>
    <alternativeName>
        <fullName evidence="9">Prolipoprotein signal peptidase</fullName>
    </alternativeName>
    <alternativeName>
        <fullName evidence="9">Signal peptidase II</fullName>
        <shortName evidence="9">SPase II</shortName>
    </alternativeName>
</protein>
<evidence type="ECO:0000256" key="4">
    <source>
        <dbReference type="ARBA" id="ARBA00022692"/>
    </source>
</evidence>
<keyword evidence="5 9" id="KW-0064">Aspartyl protease</keyword>
<keyword evidence="2 9" id="KW-1003">Cell membrane</keyword>
<dbReference type="NCBIfam" id="TIGR00077">
    <property type="entry name" value="lspA"/>
    <property type="match status" value="1"/>
</dbReference>
<dbReference type="PANTHER" id="PTHR33695">
    <property type="entry name" value="LIPOPROTEIN SIGNAL PEPTIDASE"/>
    <property type="match status" value="1"/>
</dbReference>
<keyword evidence="8 9" id="KW-0472">Membrane</keyword>
<dbReference type="OrthoDB" id="9810259at2"/>
<dbReference type="RefSeq" id="WP_097001047.1">
    <property type="nucleotide sequence ID" value="NZ_OBEI01000011.1"/>
</dbReference>
<dbReference type="PRINTS" id="PR00781">
    <property type="entry name" value="LIPOSIGPTASE"/>
</dbReference>
<evidence type="ECO:0000256" key="7">
    <source>
        <dbReference type="ARBA" id="ARBA00022989"/>
    </source>
</evidence>
<comment type="subcellular location">
    <subcellularLocation>
        <location evidence="9">Cell membrane</location>
        <topology evidence="9">Multi-pass membrane protein</topology>
    </subcellularLocation>
</comment>
<reference evidence="13" key="1">
    <citation type="submission" date="2017-09" db="EMBL/GenBank/DDBJ databases">
        <authorList>
            <person name="Varghese N."/>
            <person name="Submissions S."/>
        </authorList>
    </citation>
    <scope>NUCLEOTIDE SEQUENCE [LARGE SCALE GENOMIC DNA]</scope>
    <source>
        <strain evidence="13">DSM 15103</strain>
    </source>
</reference>
<evidence type="ECO:0000313" key="12">
    <source>
        <dbReference type="EMBL" id="SNZ10599.1"/>
    </source>
</evidence>
<dbReference type="GO" id="GO:0005886">
    <property type="term" value="C:plasma membrane"/>
    <property type="evidence" value="ECO:0007669"/>
    <property type="project" value="UniProtKB-SubCell"/>
</dbReference>
<evidence type="ECO:0000256" key="5">
    <source>
        <dbReference type="ARBA" id="ARBA00022750"/>
    </source>
</evidence>
<evidence type="ECO:0000256" key="8">
    <source>
        <dbReference type="ARBA" id="ARBA00023136"/>
    </source>
</evidence>
<dbReference type="HAMAP" id="MF_00161">
    <property type="entry name" value="LspA"/>
    <property type="match status" value="1"/>
</dbReference>
<keyword evidence="3 9" id="KW-0645">Protease</keyword>
<evidence type="ECO:0000256" key="9">
    <source>
        <dbReference type="HAMAP-Rule" id="MF_00161"/>
    </source>
</evidence>
<sequence length="161" mass="18211">MDRKFSIFLIIFISVVFLDLITKEIAVRFLSSVGRISVIPGFFDLTLVWNRGAAFGILGEAPEIIRKLVLIGASSIAAIVTVIYSYKKRFSLSYWEIVFLALIAGGAVGNLYDRIFIGAVRDFLDFYIKNYHWPAFNIADSAISIGIFGFIIYEIFFRKKS</sequence>
<dbReference type="PROSITE" id="PS00855">
    <property type="entry name" value="SPASE_II"/>
    <property type="match status" value="1"/>
</dbReference>